<reference evidence="1" key="1">
    <citation type="journal article" date="2010" name="Environ. Microbiol.">
        <title>The metavirome of a hypersaline environment.</title>
        <authorList>
            <person name="Santos F."/>
            <person name="Yarza P."/>
            <person name="Parro V."/>
            <person name="Briones C."/>
            <person name="Anton J."/>
        </authorList>
    </citation>
    <scope>NUCLEOTIDE SEQUENCE</scope>
</reference>
<organism evidence="1">
    <name type="scientific">uncultured virus</name>
    <dbReference type="NCBI Taxonomy" id="340016"/>
    <lineage>
        <taxon>Viruses</taxon>
        <taxon>environmental samples</taxon>
    </lineage>
</organism>
<dbReference type="EMBL" id="GU735301">
    <property type="protein sequence ID" value="ADE29268.1"/>
    <property type="molecule type" value="Genomic_DNA"/>
</dbReference>
<proteinExistence type="predicted"/>
<protein>
    <submittedName>
        <fullName evidence="1">Uncharacterized protein</fullName>
    </submittedName>
</protein>
<evidence type="ECO:0000313" key="1">
    <source>
        <dbReference type="EMBL" id="ADE29268.1"/>
    </source>
</evidence>
<accession>D5L2K9</accession>
<sequence length="136" mass="14967">MPINKEEIGNDVTMTVGADDSEFEITSASYSEEPQTSSTQYNSSLSMNIVVTGVEYSGSFEHDGANSELRGVFFEQESGPKTEIASKIDKIVFEDSQSTYTFENVIVGSRSKDFPADDRTSVTYDFVAETLVRSDV</sequence>
<name>D5L2K9_9VIRU</name>